<keyword evidence="8 9" id="KW-0137">Centromere</keyword>
<dbReference type="OMA" id="HEDQRMK"/>
<comment type="function">
    <text evidence="9">Acts as a component of the essential kinetochore-associated NDC80 complex, which is required for chromosome segregation and spindle checkpoint activity.</text>
</comment>
<dbReference type="STRING" id="1109443.G4U2N9"/>
<comment type="subunit">
    <text evidence="9">Component of the NDC80 complex.</text>
</comment>
<evidence type="ECO:0000256" key="5">
    <source>
        <dbReference type="ARBA" id="ARBA00022838"/>
    </source>
</evidence>
<keyword evidence="13" id="KW-1185">Reference proteome</keyword>
<name>G4U2N9_SERID</name>
<dbReference type="Proteomes" id="UP000007148">
    <property type="component" value="Unassembled WGS sequence"/>
</dbReference>
<dbReference type="OrthoDB" id="4056921at2759"/>
<comment type="caution">
    <text evidence="12">The sequence shown here is derived from an EMBL/GenBank/DDBJ whole genome shotgun (WGS) entry which is preliminary data.</text>
</comment>
<keyword evidence="6 10" id="KW-0175">Coiled coil</keyword>
<evidence type="ECO:0000256" key="4">
    <source>
        <dbReference type="ARBA" id="ARBA00022776"/>
    </source>
</evidence>
<protein>
    <recommendedName>
        <fullName evidence="9">Kinetochore protein SPC25</fullName>
    </recommendedName>
</protein>
<evidence type="ECO:0000256" key="8">
    <source>
        <dbReference type="ARBA" id="ARBA00023328"/>
    </source>
</evidence>
<dbReference type="GO" id="GO:0031262">
    <property type="term" value="C:Ndc80 complex"/>
    <property type="evidence" value="ECO:0007669"/>
    <property type="project" value="InterPro"/>
</dbReference>
<evidence type="ECO:0000256" key="7">
    <source>
        <dbReference type="ARBA" id="ARBA00023306"/>
    </source>
</evidence>
<evidence type="ECO:0000256" key="3">
    <source>
        <dbReference type="ARBA" id="ARBA00022618"/>
    </source>
</evidence>
<keyword evidence="4 9" id="KW-0498">Mitosis</keyword>
<dbReference type="InterPro" id="IPR013255">
    <property type="entry name" value="Spc25_C"/>
</dbReference>
<dbReference type="eggNOG" id="KOG4657">
    <property type="taxonomic scope" value="Eukaryota"/>
</dbReference>
<reference evidence="12 13" key="1">
    <citation type="journal article" date="2011" name="PLoS Pathog.">
        <title>Endophytic Life Strategies Decoded by Genome and Transcriptome Analyses of the Mutualistic Root Symbiont Piriformospora indica.</title>
        <authorList>
            <person name="Zuccaro A."/>
            <person name="Lahrmann U."/>
            <person name="Guldener U."/>
            <person name="Langen G."/>
            <person name="Pfiffi S."/>
            <person name="Biedenkopf D."/>
            <person name="Wong P."/>
            <person name="Samans B."/>
            <person name="Grimm C."/>
            <person name="Basiewicz M."/>
            <person name="Murat C."/>
            <person name="Martin F."/>
            <person name="Kogel K.H."/>
        </authorList>
    </citation>
    <scope>NUCLEOTIDE SEQUENCE [LARGE SCALE GENOMIC DNA]</scope>
    <source>
        <strain evidence="12 13">DSM 11827</strain>
    </source>
</reference>
<dbReference type="PANTHER" id="PTHR14281">
    <property type="entry name" value="KINETOCHORE PROTEIN SPC25-RELATED"/>
    <property type="match status" value="1"/>
</dbReference>
<dbReference type="FunCoup" id="G4U2N9">
    <property type="interactions" value="119"/>
</dbReference>
<comment type="similarity">
    <text evidence="1 9">Belongs to the SPC25 family.</text>
</comment>
<gene>
    <name evidence="12" type="ORF">PIIN_00507</name>
</gene>
<organism evidence="12 13">
    <name type="scientific">Serendipita indica (strain DSM 11827)</name>
    <name type="common">Root endophyte fungus</name>
    <name type="synonym">Piriformospora indica</name>
    <dbReference type="NCBI Taxonomy" id="1109443"/>
    <lineage>
        <taxon>Eukaryota</taxon>
        <taxon>Fungi</taxon>
        <taxon>Dikarya</taxon>
        <taxon>Basidiomycota</taxon>
        <taxon>Agaricomycotina</taxon>
        <taxon>Agaricomycetes</taxon>
        <taxon>Sebacinales</taxon>
        <taxon>Serendipitaceae</taxon>
        <taxon>Serendipita</taxon>
    </lineage>
</organism>
<dbReference type="HOGENOM" id="CLU_093947_0_0_1"/>
<sequence>MGNPFSSFNLNQVLDMDQPHIDINLPLLEKRMAVFKSSLGKYTTINQQEVINRRNLHLQEIEKLRVERAQIERDIQNYRMKEIALIQQLEAEKRERGNAEESVAHSNRQLRTLQERMAEAEQDAIRLDTVLKNLKNSKEKEKRQLEKQASQIGRDVLELEQLLGIQVQGAGNDILTIKFKRLDPRDPDRTFSVTIDLSSSEYRVTEVSPVLPGLPTLLDSLNESKDLFAFLRRIRQAFLNSLEI</sequence>
<dbReference type="GO" id="GO:0051301">
    <property type="term" value="P:cell division"/>
    <property type="evidence" value="ECO:0007669"/>
    <property type="project" value="UniProtKB-UniRule"/>
</dbReference>
<feature type="domain" description="Chromosome segregation protein Spc25 C-terminal" evidence="11">
    <location>
        <begin position="171"/>
        <end position="238"/>
    </location>
</feature>
<evidence type="ECO:0000256" key="1">
    <source>
        <dbReference type="ARBA" id="ARBA00006379"/>
    </source>
</evidence>
<evidence type="ECO:0000313" key="12">
    <source>
        <dbReference type="EMBL" id="CCA77861.1"/>
    </source>
</evidence>
<keyword evidence="3 9" id="KW-0132">Cell division</keyword>
<accession>G4U2N9</accession>
<keyword evidence="9" id="KW-0539">Nucleus</keyword>
<dbReference type="PANTHER" id="PTHR14281:SF0">
    <property type="entry name" value="KINETOCHORE PROTEIN SPC25"/>
    <property type="match status" value="1"/>
</dbReference>
<dbReference type="InParanoid" id="G4U2N9"/>
<keyword evidence="7 9" id="KW-0131">Cell cycle</keyword>
<keyword evidence="2 9" id="KW-0158">Chromosome</keyword>
<dbReference type="InterPro" id="IPR045143">
    <property type="entry name" value="Spc25"/>
</dbReference>
<dbReference type="EMBL" id="CAFZ01001876">
    <property type="protein sequence ID" value="CCA77861.1"/>
    <property type="molecule type" value="Genomic_DNA"/>
</dbReference>
<proteinExistence type="inferred from homology"/>
<dbReference type="GO" id="GO:0007059">
    <property type="term" value="P:chromosome segregation"/>
    <property type="evidence" value="ECO:0007669"/>
    <property type="project" value="InterPro"/>
</dbReference>
<evidence type="ECO:0000256" key="6">
    <source>
        <dbReference type="ARBA" id="ARBA00023054"/>
    </source>
</evidence>
<feature type="coiled-coil region" evidence="10">
    <location>
        <begin position="54"/>
        <end position="162"/>
    </location>
</feature>
<evidence type="ECO:0000313" key="13">
    <source>
        <dbReference type="Proteomes" id="UP000007148"/>
    </source>
</evidence>
<evidence type="ECO:0000256" key="2">
    <source>
        <dbReference type="ARBA" id="ARBA00022454"/>
    </source>
</evidence>
<dbReference type="AlphaFoldDB" id="G4U2N9"/>
<comment type="subcellular location">
    <subcellularLocation>
        <location evidence="9">Nucleus</location>
    </subcellularLocation>
    <subcellularLocation>
        <location evidence="9">Chromosome</location>
        <location evidence="9">Centromere</location>
        <location evidence="9">Kinetochore</location>
    </subcellularLocation>
</comment>
<dbReference type="Pfam" id="PF08234">
    <property type="entry name" value="Spindle_Spc25"/>
    <property type="match status" value="1"/>
</dbReference>
<dbReference type="CDD" id="cd23784">
    <property type="entry name" value="RWD_Spc25"/>
    <property type="match status" value="1"/>
</dbReference>
<evidence type="ECO:0000259" key="11">
    <source>
        <dbReference type="Pfam" id="PF08234"/>
    </source>
</evidence>
<evidence type="ECO:0000256" key="9">
    <source>
        <dbReference type="RuleBase" id="RU367150"/>
    </source>
</evidence>
<dbReference type="Gene3D" id="3.30.457.50">
    <property type="entry name" value="Chromosome segregation protein Spc25"/>
    <property type="match status" value="1"/>
</dbReference>
<dbReference type="GO" id="GO:0005634">
    <property type="term" value="C:nucleus"/>
    <property type="evidence" value="ECO:0007669"/>
    <property type="project" value="UniProtKB-SubCell"/>
</dbReference>
<keyword evidence="5 9" id="KW-0995">Kinetochore</keyword>
<evidence type="ECO:0000256" key="10">
    <source>
        <dbReference type="SAM" id="Coils"/>
    </source>
</evidence>